<evidence type="ECO:0000313" key="3">
    <source>
        <dbReference type="Proteomes" id="UP001595855"/>
    </source>
</evidence>
<feature type="region of interest" description="Disordered" evidence="1">
    <location>
        <begin position="37"/>
        <end position="70"/>
    </location>
</feature>
<dbReference type="RefSeq" id="WP_328661794.1">
    <property type="nucleotide sequence ID" value="NZ_BAAATN010000029.1"/>
</dbReference>
<organism evidence="2 3">
    <name type="scientific">Streptomyces lienomycini</name>
    <dbReference type="NCBI Taxonomy" id="284035"/>
    <lineage>
        <taxon>Bacteria</taxon>
        <taxon>Bacillati</taxon>
        <taxon>Actinomycetota</taxon>
        <taxon>Actinomycetes</taxon>
        <taxon>Kitasatosporales</taxon>
        <taxon>Streptomycetaceae</taxon>
        <taxon>Streptomyces</taxon>
    </lineage>
</organism>
<reference evidence="3" key="1">
    <citation type="journal article" date="2019" name="Int. J. Syst. Evol. Microbiol.">
        <title>The Global Catalogue of Microorganisms (GCM) 10K type strain sequencing project: providing services to taxonomists for standard genome sequencing and annotation.</title>
        <authorList>
            <consortium name="The Broad Institute Genomics Platform"/>
            <consortium name="The Broad Institute Genome Sequencing Center for Infectious Disease"/>
            <person name="Wu L."/>
            <person name="Ma J."/>
        </authorList>
    </citation>
    <scope>NUCLEOTIDE SEQUENCE [LARGE SCALE GENOMIC DNA]</scope>
    <source>
        <strain evidence="3">CGMCC 4.1542</strain>
    </source>
</reference>
<name>A0ABV9X8K0_9ACTN</name>
<proteinExistence type="predicted"/>
<dbReference type="Proteomes" id="UP001595855">
    <property type="component" value="Unassembled WGS sequence"/>
</dbReference>
<dbReference type="Pfam" id="PF13822">
    <property type="entry name" value="ACC_epsilon"/>
    <property type="match status" value="1"/>
</dbReference>
<sequence>MSCSGEETVALRVERGRAGPEELAALAVVLLACGPPGVSPEPSAGAGPSRARWADGGRTYGGYGAPRAWR</sequence>
<accession>A0ABV9X8K0</accession>
<dbReference type="EMBL" id="JBHSJO010000003">
    <property type="protein sequence ID" value="MFC5020451.1"/>
    <property type="molecule type" value="Genomic_DNA"/>
</dbReference>
<comment type="caution">
    <text evidence="2">The sequence shown here is derived from an EMBL/GenBank/DDBJ whole genome shotgun (WGS) entry which is preliminary data.</text>
</comment>
<evidence type="ECO:0000313" key="2">
    <source>
        <dbReference type="EMBL" id="MFC5020451.1"/>
    </source>
</evidence>
<protein>
    <submittedName>
        <fullName evidence="2">Acyl-CoA carboxylase epsilon subunit</fullName>
    </submittedName>
</protein>
<evidence type="ECO:0000256" key="1">
    <source>
        <dbReference type="SAM" id="MobiDB-lite"/>
    </source>
</evidence>
<gene>
    <name evidence="2" type="ORF">ACFPRC_37175</name>
</gene>
<dbReference type="InterPro" id="IPR032716">
    <property type="entry name" value="ACC_epsilon"/>
</dbReference>
<keyword evidence="3" id="KW-1185">Reference proteome</keyword>